<evidence type="ECO:0000259" key="2">
    <source>
        <dbReference type="Pfam" id="PF12172"/>
    </source>
</evidence>
<accession>A0A212QJS7</accession>
<organism evidence="3 4">
    <name type="scientific">Thermoflexus hugenholtzii JAD2</name>
    <dbReference type="NCBI Taxonomy" id="877466"/>
    <lineage>
        <taxon>Bacteria</taxon>
        <taxon>Bacillati</taxon>
        <taxon>Chloroflexota</taxon>
        <taxon>Thermoflexia</taxon>
        <taxon>Thermoflexales</taxon>
        <taxon>Thermoflexaceae</taxon>
        <taxon>Thermoflexus</taxon>
    </lineage>
</organism>
<dbReference type="OrthoDB" id="5514845at2"/>
<dbReference type="Gene3D" id="6.10.30.10">
    <property type="match status" value="1"/>
</dbReference>
<dbReference type="EMBL" id="FYEK01000007">
    <property type="protein sequence ID" value="SNB59490.1"/>
    <property type="molecule type" value="Genomic_DNA"/>
</dbReference>
<dbReference type="InterPro" id="IPR012340">
    <property type="entry name" value="NA-bd_OB-fold"/>
</dbReference>
<protein>
    <recommendedName>
        <fullName evidence="5">DUF35 domain-containing protein</fullName>
    </recommendedName>
</protein>
<evidence type="ECO:0000313" key="4">
    <source>
        <dbReference type="Proteomes" id="UP000197025"/>
    </source>
</evidence>
<evidence type="ECO:0008006" key="5">
    <source>
        <dbReference type="Google" id="ProtNLM"/>
    </source>
</evidence>
<dbReference type="AlphaFoldDB" id="A0A212QJS7"/>
<dbReference type="Pfam" id="PF01796">
    <property type="entry name" value="OB_ChsH2_C"/>
    <property type="match status" value="1"/>
</dbReference>
<evidence type="ECO:0000259" key="1">
    <source>
        <dbReference type="Pfam" id="PF01796"/>
    </source>
</evidence>
<dbReference type="SUPFAM" id="SSF50249">
    <property type="entry name" value="Nucleic acid-binding proteins"/>
    <property type="match status" value="1"/>
</dbReference>
<dbReference type="Proteomes" id="UP000197025">
    <property type="component" value="Unassembled WGS sequence"/>
</dbReference>
<feature type="domain" description="ChsH2 rubredoxin-like zinc ribbon" evidence="2">
    <location>
        <begin position="38"/>
        <end position="69"/>
    </location>
</feature>
<proteinExistence type="predicted"/>
<gene>
    <name evidence="3" type="ORF">SAMN02746019_00024610</name>
</gene>
<dbReference type="Gene3D" id="2.40.50.140">
    <property type="entry name" value="Nucleic acid-binding proteins"/>
    <property type="match status" value="1"/>
</dbReference>
<dbReference type="Pfam" id="PF12172">
    <property type="entry name" value="zf-ChsH2"/>
    <property type="match status" value="1"/>
</dbReference>
<reference evidence="4" key="1">
    <citation type="submission" date="2017-06" db="EMBL/GenBank/DDBJ databases">
        <authorList>
            <person name="Varghese N."/>
            <person name="Submissions S."/>
        </authorList>
    </citation>
    <scope>NUCLEOTIDE SEQUENCE [LARGE SCALE GENOMIC DNA]</scope>
    <source>
        <strain evidence="4">JAD2</strain>
    </source>
</reference>
<sequence length="158" mass="17576">MALIERILHAGDARAWHGTIRLEGVYTAGVAGERWLRGLQAGKIYGTRCPRCRYTYVPARRFCERCLGGLDEGAWVEVGPQGTLLSWTRVYLAPDGSRLAHPRTLGLIRLDGADALFIHDLLDDGTPWAVGIRVEAVFRPAPERVGSLRDLQGFRPIR</sequence>
<keyword evidence="4" id="KW-1185">Reference proteome</keyword>
<dbReference type="InterPro" id="IPR052513">
    <property type="entry name" value="Thioester_dehydratase-like"/>
</dbReference>
<dbReference type="InParanoid" id="A0A212QJS7"/>
<dbReference type="PANTHER" id="PTHR34075:SF4">
    <property type="entry name" value="DUF35 DOMAIN-CONTAINING PROTEIN"/>
    <property type="match status" value="1"/>
</dbReference>
<dbReference type="RefSeq" id="WP_088570246.1">
    <property type="nucleotide sequence ID" value="NZ_FYEK01000007.1"/>
</dbReference>
<evidence type="ECO:0000313" key="3">
    <source>
        <dbReference type="EMBL" id="SNB59490.1"/>
    </source>
</evidence>
<dbReference type="InterPro" id="IPR002878">
    <property type="entry name" value="ChsH2_C"/>
</dbReference>
<dbReference type="InterPro" id="IPR022002">
    <property type="entry name" value="ChsH2_Znr"/>
</dbReference>
<feature type="domain" description="ChsH2 C-terminal OB-fold" evidence="1">
    <location>
        <begin position="75"/>
        <end position="139"/>
    </location>
</feature>
<name>A0A212QJS7_9CHLR</name>
<dbReference type="PANTHER" id="PTHR34075">
    <property type="entry name" value="BLR3430 PROTEIN"/>
    <property type="match status" value="1"/>
</dbReference>